<feature type="region of interest" description="Disordered" evidence="2">
    <location>
        <begin position="126"/>
        <end position="167"/>
    </location>
</feature>
<feature type="coiled-coil region" evidence="1">
    <location>
        <begin position="57"/>
        <end position="84"/>
    </location>
</feature>
<feature type="compositionally biased region" description="Basic and acidic residues" evidence="2">
    <location>
        <begin position="131"/>
        <end position="140"/>
    </location>
</feature>
<evidence type="ECO:0000313" key="5">
    <source>
        <dbReference type="Proteomes" id="UP000198876"/>
    </source>
</evidence>
<evidence type="ECO:0000313" key="4">
    <source>
        <dbReference type="EMBL" id="SFF92392.1"/>
    </source>
</evidence>
<dbReference type="STRING" id="553467.SAMN04488063_0813"/>
<accession>A0A1I2MLR7</accession>
<feature type="compositionally biased region" description="Basic and acidic residues" evidence="2">
    <location>
        <begin position="149"/>
        <end position="167"/>
    </location>
</feature>
<evidence type="ECO:0000259" key="3">
    <source>
        <dbReference type="Pfam" id="PF23991"/>
    </source>
</evidence>
<gene>
    <name evidence="4" type="ORF">SAMN04488063_0813</name>
</gene>
<dbReference type="InterPro" id="IPR055734">
    <property type="entry name" value="DUF7310"/>
</dbReference>
<sequence>MARNSTHDVDALASRLDAVERAVTTDDGTVPPADVHRSERDDAAAADAADSRDREVADGVDAELEALRERVATLEAELDAVRGLLGGVQAVDESVERRADAALAKVERLESSMAEESGLVVERLPVDEISDDARPRENDAKTAATDRTSATERDEANSLAARLREAL</sequence>
<dbReference type="AlphaFoldDB" id="A0A1I2MLR7"/>
<keyword evidence="1" id="KW-0175">Coiled coil</keyword>
<proteinExistence type="predicted"/>
<organism evidence="4 5">
    <name type="scientific">Halopelagius inordinatus</name>
    <dbReference type="NCBI Taxonomy" id="553467"/>
    <lineage>
        <taxon>Archaea</taxon>
        <taxon>Methanobacteriati</taxon>
        <taxon>Methanobacteriota</taxon>
        <taxon>Stenosarchaea group</taxon>
        <taxon>Halobacteria</taxon>
        <taxon>Halobacteriales</taxon>
        <taxon>Haloferacaceae</taxon>
    </lineage>
</organism>
<dbReference type="RefSeq" id="WP_092888735.1">
    <property type="nucleotide sequence ID" value="NZ_FOOQ01000001.1"/>
</dbReference>
<dbReference type="EMBL" id="FOOQ01000001">
    <property type="protein sequence ID" value="SFF92392.1"/>
    <property type="molecule type" value="Genomic_DNA"/>
</dbReference>
<dbReference type="Proteomes" id="UP000198876">
    <property type="component" value="Unassembled WGS sequence"/>
</dbReference>
<keyword evidence="5" id="KW-1185">Reference proteome</keyword>
<evidence type="ECO:0000256" key="2">
    <source>
        <dbReference type="SAM" id="MobiDB-lite"/>
    </source>
</evidence>
<dbReference type="Pfam" id="PF23991">
    <property type="entry name" value="DUF7310"/>
    <property type="match status" value="1"/>
</dbReference>
<feature type="domain" description="DUF7310" evidence="3">
    <location>
        <begin position="12"/>
        <end position="108"/>
    </location>
</feature>
<dbReference type="OrthoDB" id="308490at2157"/>
<feature type="region of interest" description="Disordered" evidence="2">
    <location>
        <begin position="22"/>
        <end position="57"/>
    </location>
</feature>
<feature type="compositionally biased region" description="Basic and acidic residues" evidence="2">
    <location>
        <begin position="34"/>
        <end position="57"/>
    </location>
</feature>
<evidence type="ECO:0000256" key="1">
    <source>
        <dbReference type="SAM" id="Coils"/>
    </source>
</evidence>
<reference evidence="5" key="1">
    <citation type="submission" date="2016-10" db="EMBL/GenBank/DDBJ databases">
        <authorList>
            <person name="Varghese N."/>
            <person name="Submissions S."/>
        </authorList>
    </citation>
    <scope>NUCLEOTIDE SEQUENCE [LARGE SCALE GENOMIC DNA]</scope>
    <source>
        <strain evidence="5">CGMCC 1.7739</strain>
    </source>
</reference>
<protein>
    <recommendedName>
        <fullName evidence="3">DUF7310 domain-containing protein</fullName>
    </recommendedName>
</protein>
<name>A0A1I2MLR7_9EURY</name>